<name>A0ABP8USU0_9ACTN</name>
<evidence type="ECO:0000313" key="3">
    <source>
        <dbReference type="Proteomes" id="UP001501442"/>
    </source>
</evidence>
<keyword evidence="3" id="KW-1185">Reference proteome</keyword>
<gene>
    <name evidence="2" type="ORF">GCM10023196_097100</name>
</gene>
<feature type="region of interest" description="Disordered" evidence="1">
    <location>
        <begin position="81"/>
        <end position="109"/>
    </location>
</feature>
<evidence type="ECO:0000313" key="2">
    <source>
        <dbReference type="EMBL" id="GAA4638619.1"/>
    </source>
</evidence>
<evidence type="ECO:0000256" key="1">
    <source>
        <dbReference type="SAM" id="MobiDB-lite"/>
    </source>
</evidence>
<dbReference type="EMBL" id="BAABHK010000023">
    <property type="protein sequence ID" value="GAA4638619.1"/>
    <property type="molecule type" value="Genomic_DNA"/>
</dbReference>
<accession>A0ABP8USU0</accession>
<protein>
    <submittedName>
        <fullName evidence="2">Uncharacterized protein</fullName>
    </submittedName>
</protein>
<comment type="caution">
    <text evidence="2">The sequence shown here is derived from an EMBL/GenBank/DDBJ whole genome shotgun (WGS) entry which is preliminary data.</text>
</comment>
<sequence length="118" mass="12728">MAAVRVAGVPREVSTVRAATASVIATPVRSQTRVRVRAMRVLSEGVLKDLGARAMQPAWQATVNRIAEKGLINLPINTFRDHALPDRGGSAERAVPPVRREPGRQDPSIRCVARSGLN</sequence>
<proteinExistence type="predicted"/>
<dbReference type="Proteomes" id="UP001501442">
    <property type="component" value="Unassembled WGS sequence"/>
</dbReference>
<organism evidence="2 3">
    <name type="scientific">Actinoallomurus vinaceus</name>
    <dbReference type="NCBI Taxonomy" id="1080074"/>
    <lineage>
        <taxon>Bacteria</taxon>
        <taxon>Bacillati</taxon>
        <taxon>Actinomycetota</taxon>
        <taxon>Actinomycetes</taxon>
        <taxon>Streptosporangiales</taxon>
        <taxon>Thermomonosporaceae</taxon>
        <taxon>Actinoallomurus</taxon>
    </lineage>
</organism>
<reference evidence="3" key="1">
    <citation type="journal article" date="2019" name="Int. J. Syst. Evol. Microbiol.">
        <title>The Global Catalogue of Microorganisms (GCM) 10K type strain sequencing project: providing services to taxonomists for standard genome sequencing and annotation.</title>
        <authorList>
            <consortium name="The Broad Institute Genomics Platform"/>
            <consortium name="The Broad Institute Genome Sequencing Center for Infectious Disease"/>
            <person name="Wu L."/>
            <person name="Ma J."/>
        </authorList>
    </citation>
    <scope>NUCLEOTIDE SEQUENCE [LARGE SCALE GENOMIC DNA]</scope>
    <source>
        <strain evidence="3">JCM 17939</strain>
    </source>
</reference>